<comment type="similarity">
    <text evidence="1">Belongs to the thioesterase PaaI family.</text>
</comment>
<proteinExistence type="inferred from homology"/>
<dbReference type="Proteomes" id="UP000307510">
    <property type="component" value="Unassembled WGS sequence"/>
</dbReference>
<evidence type="ECO:0000259" key="3">
    <source>
        <dbReference type="Pfam" id="PF03061"/>
    </source>
</evidence>
<evidence type="ECO:0000256" key="1">
    <source>
        <dbReference type="ARBA" id="ARBA00008324"/>
    </source>
</evidence>
<dbReference type="Gene3D" id="3.10.129.10">
    <property type="entry name" value="Hotdog Thioesterase"/>
    <property type="match status" value="1"/>
</dbReference>
<protein>
    <submittedName>
        <fullName evidence="4">PaaI family thioesterase</fullName>
    </submittedName>
</protein>
<evidence type="ECO:0000313" key="4">
    <source>
        <dbReference type="EMBL" id="TLP71507.1"/>
    </source>
</evidence>
<reference evidence="5" key="2">
    <citation type="submission" date="2019-06" db="EMBL/GenBank/DDBJ databases">
        <title>AzeR, a transcriptional regulator that responds to azelaic acid in Pseudomonas nitroreducens.</title>
        <authorList>
            <person name="Bez C."/>
            <person name="Javvadi S.G."/>
            <person name="Bertani I."/>
            <person name="Devescovi G."/>
            <person name="Studholme D.J."/>
            <person name="Geller A."/>
            <person name="Levy A."/>
            <person name="Venturi V."/>
        </authorList>
    </citation>
    <scope>NUCLEOTIDE SEQUENCE [LARGE SCALE GENOMIC DNA]</scope>
    <source>
        <strain evidence="5">DSM 9128</strain>
    </source>
</reference>
<name>A0A5R9A0T6_PSENT</name>
<dbReference type="AlphaFoldDB" id="A0A5R9A0T6"/>
<dbReference type="GO" id="GO:0047617">
    <property type="term" value="F:fatty acyl-CoA hydrolase activity"/>
    <property type="evidence" value="ECO:0007669"/>
    <property type="project" value="InterPro"/>
</dbReference>
<dbReference type="CDD" id="cd03443">
    <property type="entry name" value="PaaI_thioesterase"/>
    <property type="match status" value="1"/>
</dbReference>
<gene>
    <name evidence="4" type="ORF">FEA48_22055</name>
</gene>
<comment type="caution">
    <text evidence="4">The sequence shown here is derived from an EMBL/GenBank/DDBJ whole genome shotgun (WGS) entry which is preliminary data.</text>
</comment>
<feature type="domain" description="Thioesterase" evidence="3">
    <location>
        <begin position="54"/>
        <end position="127"/>
    </location>
</feature>
<accession>A0A5R9A0T6</accession>
<reference evidence="4 5" key="1">
    <citation type="submission" date="2019-05" db="EMBL/GenBank/DDBJ databases">
        <authorList>
            <person name="Moore K."/>
            <person name="O'Neill P."/>
            <person name="Farbos A."/>
            <person name="Studholme D.J."/>
        </authorList>
    </citation>
    <scope>NUCLEOTIDE SEQUENCE [LARGE SCALE GENOMIC DNA]</scope>
    <source>
        <strain evidence="4 5">DSM 9128</strain>
    </source>
</reference>
<keyword evidence="2" id="KW-0378">Hydrolase</keyword>
<dbReference type="InterPro" id="IPR029069">
    <property type="entry name" value="HotDog_dom_sf"/>
</dbReference>
<dbReference type="SUPFAM" id="SSF54637">
    <property type="entry name" value="Thioesterase/thiol ester dehydrase-isomerase"/>
    <property type="match status" value="1"/>
</dbReference>
<dbReference type="InterPro" id="IPR003736">
    <property type="entry name" value="PAAI_dom"/>
</dbReference>
<evidence type="ECO:0000256" key="2">
    <source>
        <dbReference type="ARBA" id="ARBA00022801"/>
    </source>
</evidence>
<dbReference type="NCBIfam" id="TIGR00369">
    <property type="entry name" value="unchar_dom_1"/>
    <property type="match status" value="1"/>
</dbReference>
<dbReference type="InterPro" id="IPR006683">
    <property type="entry name" value="Thioestr_dom"/>
</dbReference>
<dbReference type="InterPro" id="IPR039298">
    <property type="entry name" value="ACOT13"/>
</dbReference>
<evidence type="ECO:0000313" key="5">
    <source>
        <dbReference type="Proteomes" id="UP000307510"/>
    </source>
</evidence>
<dbReference type="PANTHER" id="PTHR21660:SF1">
    <property type="entry name" value="ACYL-COENZYME A THIOESTERASE 13"/>
    <property type="match status" value="1"/>
</dbReference>
<sequence>MSARDFVEEQGALPAGFEPMTRPGFVTNCRGVYVNLERRVVAARILEEHLNPLGIAHGGFLATLADTGFGTAIKLTAGSELPPATINLDMDYLSPALPGRWIEVHVQIHKLGRSISVASCDLLDGDKLVARGKGTFINNTRSLHGRVDQQ</sequence>
<dbReference type="EMBL" id="VASG01000006">
    <property type="protein sequence ID" value="TLP71507.1"/>
    <property type="molecule type" value="Genomic_DNA"/>
</dbReference>
<dbReference type="Pfam" id="PF03061">
    <property type="entry name" value="4HBT"/>
    <property type="match status" value="1"/>
</dbReference>
<organism evidence="4 5">
    <name type="scientific">Pseudomonas nitroreducens</name>
    <dbReference type="NCBI Taxonomy" id="46680"/>
    <lineage>
        <taxon>Bacteria</taxon>
        <taxon>Pseudomonadati</taxon>
        <taxon>Pseudomonadota</taxon>
        <taxon>Gammaproteobacteria</taxon>
        <taxon>Pseudomonadales</taxon>
        <taxon>Pseudomonadaceae</taxon>
        <taxon>Pseudomonas</taxon>
    </lineage>
</organism>
<dbReference type="PANTHER" id="PTHR21660">
    <property type="entry name" value="THIOESTERASE SUPERFAMILY MEMBER-RELATED"/>
    <property type="match status" value="1"/>
</dbReference>
<dbReference type="RefSeq" id="WP_138215694.1">
    <property type="nucleotide sequence ID" value="NZ_VASG01000006.1"/>
</dbReference>